<evidence type="ECO:0000256" key="4">
    <source>
        <dbReference type="ARBA" id="ARBA00022448"/>
    </source>
</evidence>
<dbReference type="OrthoDB" id="4493at2759"/>
<dbReference type="GO" id="GO:0098803">
    <property type="term" value="C:respiratory chain complex"/>
    <property type="evidence" value="ECO:0007669"/>
    <property type="project" value="UniProtKB-UniRule"/>
</dbReference>
<proteinExistence type="inferred from homology"/>
<keyword evidence="5 13" id="KW-0679">Respiratory chain</keyword>
<dbReference type="InterPro" id="IPR038659">
    <property type="entry name" value="AOX_sf"/>
</dbReference>
<dbReference type="GO" id="GO:0016020">
    <property type="term" value="C:membrane"/>
    <property type="evidence" value="ECO:0007669"/>
    <property type="project" value="UniProtKB-SubCell"/>
</dbReference>
<sequence>MPQPPTKEPETSKASGTVAPVKSAPLTAPVFFADSVASVSLDEECHAFVDRDGEFVETMCCDYGFRSGVSRMYTGESDGQIPYNAFQLAWRNFQNELRSLRQSFRFDDFAAVAEANPPRGALGKAAYGLGQAVVDGIGALDRALEKNKVLEPLRPRPMTVNMSDDDQAVKLINNCAEIRTKLRQLKLSNQAVWDREHTREAAGQGVETPWLIKGAYLALCLLLDVLFNNRPIQRFWFLETVARMPYFSYISMLHLYESFGWWRAGAELRKIHFAEEWNELHHLQIMESLGGDQLWFDRFAAQHAAIVYYWILLGLYFFSPRLAYNFSELIEAHAVDTYGEFVDANEEMLKSLPPPLVAAVYYRSSDLYMFDTFQTSQPLRNPRRPKCASLYDVFCNIRDDEMEHVKTMAACQDESVKMDIAARREDTTRIGL</sequence>
<evidence type="ECO:0000256" key="10">
    <source>
        <dbReference type="ARBA" id="ARBA00023002"/>
    </source>
</evidence>
<evidence type="ECO:0000256" key="1">
    <source>
        <dbReference type="ARBA" id="ARBA00001192"/>
    </source>
</evidence>
<keyword evidence="7 13" id="KW-0479">Metal-binding</keyword>
<gene>
    <name evidence="14" type="ORF">HYH03_005525</name>
</gene>
<comment type="cofactor">
    <cofactor evidence="13">
        <name>Fe cation</name>
        <dbReference type="ChEBI" id="CHEBI:24875"/>
    </cofactor>
    <text evidence="13">Binds 2 iron ions per subunit.</text>
</comment>
<dbReference type="GO" id="GO:0010230">
    <property type="term" value="P:alternative respiration"/>
    <property type="evidence" value="ECO:0007669"/>
    <property type="project" value="TreeGrafter"/>
</dbReference>
<evidence type="ECO:0000256" key="9">
    <source>
        <dbReference type="ARBA" id="ARBA00022989"/>
    </source>
</evidence>
<keyword evidence="15" id="KW-1185">Reference proteome</keyword>
<name>A0A835Y4J4_9CHLO</name>
<dbReference type="GO" id="GO:0102721">
    <property type="term" value="F:ubiquinol:oxygen oxidoreductase activity"/>
    <property type="evidence" value="ECO:0007669"/>
    <property type="project" value="UniProtKB-EC"/>
</dbReference>
<evidence type="ECO:0000256" key="7">
    <source>
        <dbReference type="ARBA" id="ARBA00022723"/>
    </source>
</evidence>
<keyword evidence="8 13" id="KW-0249">Electron transport</keyword>
<comment type="catalytic activity">
    <reaction evidence="1 13">
        <text>2 a ubiquinol + O2 = 2 a ubiquinone + 2 H2O</text>
        <dbReference type="Rhea" id="RHEA:30255"/>
        <dbReference type="Rhea" id="RHEA-COMP:9565"/>
        <dbReference type="Rhea" id="RHEA-COMP:9566"/>
        <dbReference type="ChEBI" id="CHEBI:15377"/>
        <dbReference type="ChEBI" id="CHEBI:15379"/>
        <dbReference type="ChEBI" id="CHEBI:16389"/>
        <dbReference type="ChEBI" id="CHEBI:17976"/>
        <dbReference type="EC" id="1.10.3.11"/>
    </reaction>
</comment>
<keyword evidence="12 13" id="KW-0472">Membrane</keyword>
<organism evidence="14 15">
    <name type="scientific">Edaphochlamys debaryana</name>
    <dbReference type="NCBI Taxonomy" id="47281"/>
    <lineage>
        <taxon>Eukaryota</taxon>
        <taxon>Viridiplantae</taxon>
        <taxon>Chlorophyta</taxon>
        <taxon>core chlorophytes</taxon>
        <taxon>Chlorophyceae</taxon>
        <taxon>CS clade</taxon>
        <taxon>Chlamydomonadales</taxon>
        <taxon>Chlamydomonadales incertae sedis</taxon>
        <taxon>Edaphochlamys</taxon>
    </lineage>
</organism>
<dbReference type="CDD" id="cd01053">
    <property type="entry name" value="AOX"/>
    <property type="match status" value="1"/>
</dbReference>
<evidence type="ECO:0000256" key="8">
    <source>
        <dbReference type="ARBA" id="ARBA00022982"/>
    </source>
</evidence>
<evidence type="ECO:0000256" key="11">
    <source>
        <dbReference type="ARBA" id="ARBA00023004"/>
    </source>
</evidence>
<evidence type="ECO:0000256" key="5">
    <source>
        <dbReference type="ARBA" id="ARBA00022660"/>
    </source>
</evidence>
<dbReference type="GO" id="GO:0005739">
    <property type="term" value="C:mitochondrion"/>
    <property type="evidence" value="ECO:0007669"/>
    <property type="project" value="TreeGrafter"/>
</dbReference>
<dbReference type="AlphaFoldDB" id="A0A835Y4J4"/>
<evidence type="ECO:0000256" key="13">
    <source>
        <dbReference type="RuleBase" id="RU003779"/>
    </source>
</evidence>
<evidence type="ECO:0000256" key="2">
    <source>
        <dbReference type="ARBA" id="ARBA00004370"/>
    </source>
</evidence>
<dbReference type="GO" id="GO:0046872">
    <property type="term" value="F:metal ion binding"/>
    <property type="evidence" value="ECO:0007669"/>
    <property type="project" value="UniProtKB-UniRule"/>
</dbReference>
<keyword evidence="11 13" id="KW-0408">Iron</keyword>
<evidence type="ECO:0000256" key="3">
    <source>
        <dbReference type="ARBA" id="ARBA00008388"/>
    </source>
</evidence>
<keyword evidence="6 13" id="KW-0812">Transmembrane</keyword>
<dbReference type="Gene3D" id="1.20.1260.140">
    <property type="entry name" value="Alternative oxidase"/>
    <property type="match status" value="1"/>
</dbReference>
<comment type="caution">
    <text evidence="14">The sequence shown here is derived from an EMBL/GenBank/DDBJ whole genome shotgun (WGS) entry which is preliminary data.</text>
</comment>
<dbReference type="GO" id="GO:0009916">
    <property type="term" value="F:alternative oxidase activity"/>
    <property type="evidence" value="ECO:0007669"/>
    <property type="project" value="UniProtKB-UniRule"/>
</dbReference>
<dbReference type="EMBL" id="JAEHOE010000019">
    <property type="protein sequence ID" value="KAG2496292.1"/>
    <property type="molecule type" value="Genomic_DNA"/>
</dbReference>
<keyword evidence="10 13" id="KW-0560">Oxidoreductase</keyword>
<accession>A0A835Y4J4</accession>
<comment type="subcellular location">
    <subcellularLocation>
        <location evidence="2">Membrane</location>
    </subcellularLocation>
</comment>
<dbReference type="EC" id="1.10.3.11" evidence="13"/>
<reference evidence="14" key="1">
    <citation type="journal article" date="2020" name="bioRxiv">
        <title>Comparative genomics of Chlamydomonas.</title>
        <authorList>
            <person name="Craig R.J."/>
            <person name="Hasan A.R."/>
            <person name="Ness R.W."/>
            <person name="Keightley P.D."/>
        </authorList>
    </citation>
    <scope>NUCLEOTIDE SEQUENCE</scope>
    <source>
        <strain evidence="14">CCAP 11/70</strain>
    </source>
</reference>
<protein>
    <recommendedName>
        <fullName evidence="13">Ubiquinol oxidase</fullName>
        <ecNumber evidence="13">1.10.3.11</ecNumber>
    </recommendedName>
</protein>
<keyword evidence="9" id="KW-1133">Transmembrane helix</keyword>
<comment type="similarity">
    <text evidence="3 13">Belongs to the alternative oxidase family.</text>
</comment>
<evidence type="ECO:0000313" key="14">
    <source>
        <dbReference type="EMBL" id="KAG2496292.1"/>
    </source>
</evidence>
<dbReference type="Proteomes" id="UP000612055">
    <property type="component" value="Unassembled WGS sequence"/>
</dbReference>
<dbReference type="Pfam" id="PF01786">
    <property type="entry name" value="AOX"/>
    <property type="match status" value="1"/>
</dbReference>
<dbReference type="InterPro" id="IPR002680">
    <property type="entry name" value="AOX"/>
</dbReference>
<evidence type="ECO:0000256" key="12">
    <source>
        <dbReference type="ARBA" id="ARBA00023136"/>
    </source>
</evidence>
<evidence type="ECO:0000313" key="15">
    <source>
        <dbReference type="Proteomes" id="UP000612055"/>
    </source>
</evidence>
<keyword evidence="4" id="KW-0813">Transport</keyword>
<evidence type="ECO:0000256" key="6">
    <source>
        <dbReference type="ARBA" id="ARBA00022692"/>
    </source>
</evidence>
<dbReference type="PANTHER" id="PTHR31803:SF19">
    <property type="entry name" value="UBIQUINOL OXIDASE"/>
    <property type="match status" value="1"/>
</dbReference>
<dbReference type="PANTHER" id="PTHR31803">
    <property type="entry name" value="ALTERNATIVE OXIDASE"/>
    <property type="match status" value="1"/>
</dbReference>
<dbReference type="GO" id="GO:0106292">
    <property type="term" value="F:superoxide-generating NADPH oxidase activity"/>
    <property type="evidence" value="ECO:0007669"/>
    <property type="project" value="UniProtKB-ARBA"/>
</dbReference>